<gene>
    <name evidence="2" type="ORF">SDC9_141259</name>
</gene>
<organism evidence="2">
    <name type="scientific">bioreactor metagenome</name>
    <dbReference type="NCBI Taxonomy" id="1076179"/>
    <lineage>
        <taxon>unclassified sequences</taxon>
        <taxon>metagenomes</taxon>
        <taxon>ecological metagenomes</taxon>
    </lineage>
</organism>
<feature type="region of interest" description="Disordered" evidence="1">
    <location>
        <begin position="1"/>
        <end position="77"/>
    </location>
</feature>
<dbReference type="AlphaFoldDB" id="A0A645DXP5"/>
<accession>A0A645DXP5</accession>
<proteinExistence type="predicted"/>
<dbReference type="EMBL" id="VSSQ01040804">
    <property type="protein sequence ID" value="MPM94116.1"/>
    <property type="molecule type" value="Genomic_DNA"/>
</dbReference>
<comment type="caution">
    <text evidence="2">The sequence shown here is derived from an EMBL/GenBank/DDBJ whole genome shotgun (WGS) entry which is preliminary data.</text>
</comment>
<evidence type="ECO:0000313" key="2">
    <source>
        <dbReference type="EMBL" id="MPM94116.1"/>
    </source>
</evidence>
<evidence type="ECO:0000256" key="1">
    <source>
        <dbReference type="SAM" id="MobiDB-lite"/>
    </source>
</evidence>
<reference evidence="2" key="1">
    <citation type="submission" date="2019-08" db="EMBL/GenBank/DDBJ databases">
        <authorList>
            <person name="Kucharzyk K."/>
            <person name="Murdoch R.W."/>
            <person name="Higgins S."/>
            <person name="Loffler F."/>
        </authorList>
    </citation>
    <scope>NUCLEOTIDE SEQUENCE</scope>
</reference>
<protein>
    <submittedName>
        <fullName evidence="2">Uncharacterized protein</fullName>
    </submittedName>
</protein>
<name>A0A645DXP5_9ZZZZ</name>
<sequence>MIGHRSGRGTRPVGPGSCPLLGDGSDDSGEQFRRGCTSQLRGGRRAGRGADGQVGRGDIHPGIEQPGDDADQPGVAC</sequence>